<dbReference type="PANTHER" id="PTHR10173:SF52">
    <property type="entry name" value="METHIONINE-R-SULFOXIDE REDUCTASE B1"/>
    <property type="match status" value="1"/>
</dbReference>
<dbReference type="SUPFAM" id="SSF51316">
    <property type="entry name" value="Mss4-like"/>
    <property type="match status" value="1"/>
</dbReference>
<dbReference type="Gene3D" id="2.170.150.20">
    <property type="entry name" value="Peptide methionine sulfoxide reductase"/>
    <property type="match status" value="1"/>
</dbReference>
<accession>E1Z2N0</accession>
<reference evidence="8 9" key="1">
    <citation type="journal article" date="2010" name="Plant Cell">
        <title>The Chlorella variabilis NC64A genome reveals adaptation to photosymbiosis, coevolution with viruses, and cryptic sex.</title>
        <authorList>
            <person name="Blanc G."/>
            <person name="Duncan G."/>
            <person name="Agarkova I."/>
            <person name="Borodovsky M."/>
            <person name="Gurnon J."/>
            <person name="Kuo A."/>
            <person name="Lindquist E."/>
            <person name="Lucas S."/>
            <person name="Pangilinan J."/>
            <person name="Polle J."/>
            <person name="Salamov A."/>
            <person name="Terry A."/>
            <person name="Yamada T."/>
            <person name="Dunigan D.D."/>
            <person name="Grigoriev I.V."/>
            <person name="Claverie J.M."/>
            <person name="Van Etten J.L."/>
        </authorList>
    </citation>
    <scope>NUCLEOTIDE SEQUENCE [LARGE SCALE GENOMIC DNA]</scope>
    <source>
        <strain evidence="8 9">NC64A</strain>
    </source>
</reference>
<dbReference type="InParanoid" id="E1Z2N0"/>
<dbReference type="PANTHER" id="PTHR10173">
    <property type="entry name" value="METHIONINE SULFOXIDE REDUCTASE"/>
    <property type="match status" value="1"/>
</dbReference>
<dbReference type="FunCoup" id="E1Z2N0">
    <property type="interactions" value="388"/>
</dbReference>
<sequence>MGASTSRAEEWQAASADTPRRISKSGYDITPLTPEQREAAAAPLTDFQRAVTLKARGRPGLRGRPCAPHAQGVYVSAVGRLPLFSSEAKYDSGPGWPSFFAPIDPEHVGGDQDTSIPFMPRVEVVDARSGAHLGHVFDDGPRPTGKRYCMNAAALRFIPEGEPMPEESQPVKQ</sequence>
<dbReference type="OrthoDB" id="44061at2759"/>
<dbReference type="GO" id="GO:0006979">
    <property type="term" value="P:response to oxidative stress"/>
    <property type="evidence" value="ECO:0007669"/>
    <property type="project" value="InterPro"/>
</dbReference>
<dbReference type="EMBL" id="GL433835">
    <property type="protein sequence ID" value="EFN60029.1"/>
    <property type="molecule type" value="Genomic_DNA"/>
</dbReference>
<evidence type="ECO:0000259" key="7">
    <source>
        <dbReference type="PROSITE" id="PS51790"/>
    </source>
</evidence>
<comment type="similarity">
    <text evidence="1 5">Belongs to the MsrB Met sulfoxide reductase family.</text>
</comment>
<dbReference type="RefSeq" id="XP_005852131.1">
    <property type="nucleotide sequence ID" value="XM_005852069.1"/>
</dbReference>
<evidence type="ECO:0000256" key="5">
    <source>
        <dbReference type="RuleBase" id="RU365044"/>
    </source>
</evidence>
<name>E1Z2N0_CHLVA</name>
<keyword evidence="3 5" id="KW-0560">Oxidoreductase</keyword>
<evidence type="ECO:0000256" key="3">
    <source>
        <dbReference type="ARBA" id="ARBA00023002"/>
    </source>
</evidence>
<feature type="region of interest" description="Disordered" evidence="6">
    <location>
        <begin position="1"/>
        <end position="44"/>
    </location>
</feature>
<evidence type="ECO:0000256" key="2">
    <source>
        <dbReference type="ARBA" id="ARBA00012499"/>
    </source>
</evidence>
<protein>
    <recommendedName>
        <fullName evidence="2 5">Peptide-methionine (R)-S-oxide reductase</fullName>
        <ecNumber evidence="2 5">1.8.4.12</ecNumber>
    </recommendedName>
</protein>
<dbReference type="KEGG" id="cvr:CHLNCDRAFT_18624"/>
<keyword evidence="5" id="KW-0479">Metal-binding</keyword>
<dbReference type="GO" id="GO:0046872">
    <property type="term" value="F:metal ion binding"/>
    <property type="evidence" value="ECO:0007669"/>
    <property type="project" value="UniProtKB-KW"/>
</dbReference>
<gene>
    <name evidence="8" type="ORF">CHLNCDRAFT_18624</name>
</gene>
<dbReference type="PROSITE" id="PS51790">
    <property type="entry name" value="MSRB"/>
    <property type="match status" value="1"/>
</dbReference>
<dbReference type="InterPro" id="IPR028427">
    <property type="entry name" value="Met_Sox_Rdtase_MsrB"/>
</dbReference>
<evidence type="ECO:0000256" key="1">
    <source>
        <dbReference type="ARBA" id="ARBA00007174"/>
    </source>
</evidence>
<comment type="function">
    <text evidence="5">Catalyzes the reduction of methionine sulfoxide (MetSO) to methionine in proteins. Plays a protective role against oxidative stress by restoring activity to proteins that have been inactivated by methionine oxidation. MSRB family specifically reduces the MetSO R-enantiomer.</text>
</comment>
<dbReference type="GO" id="GO:0030091">
    <property type="term" value="P:protein repair"/>
    <property type="evidence" value="ECO:0007669"/>
    <property type="project" value="InterPro"/>
</dbReference>
<dbReference type="NCBIfam" id="TIGR00357">
    <property type="entry name" value="peptide-methionine (R)-S-oxide reductase MsrB"/>
    <property type="match status" value="1"/>
</dbReference>
<dbReference type="STRING" id="554065.E1Z2N0"/>
<dbReference type="AlphaFoldDB" id="E1Z2N0"/>
<comment type="catalytic activity">
    <reaction evidence="4 5">
        <text>L-methionyl-[protein] + [thioredoxin]-disulfide + H2O = L-methionyl-(R)-S-oxide-[protein] + [thioredoxin]-dithiol</text>
        <dbReference type="Rhea" id="RHEA:24164"/>
        <dbReference type="Rhea" id="RHEA-COMP:10698"/>
        <dbReference type="Rhea" id="RHEA-COMP:10700"/>
        <dbReference type="Rhea" id="RHEA-COMP:12313"/>
        <dbReference type="Rhea" id="RHEA-COMP:12314"/>
        <dbReference type="ChEBI" id="CHEBI:15377"/>
        <dbReference type="ChEBI" id="CHEBI:16044"/>
        <dbReference type="ChEBI" id="CHEBI:29950"/>
        <dbReference type="ChEBI" id="CHEBI:45764"/>
        <dbReference type="ChEBI" id="CHEBI:50058"/>
        <dbReference type="EC" id="1.8.4.12"/>
    </reaction>
</comment>
<proteinExistence type="inferred from homology"/>
<dbReference type="EC" id="1.8.4.12" evidence="2 5"/>
<dbReference type="GO" id="GO:0005737">
    <property type="term" value="C:cytoplasm"/>
    <property type="evidence" value="ECO:0007669"/>
    <property type="project" value="TreeGrafter"/>
</dbReference>
<dbReference type="GO" id="GO:0033743">
    <property type="term" value="F:peptide-methionine (R)-S-oxide reductase activity"/>
    <property type="evidence" value="ECO:0007669"/>
    <property type="project" value="UniProtKB-EC"/>
</dbReference>
<evidence type="ECO:0000256" key="6">
    <source>
        <dbReference type="SAM" id="MobiDB-lite"/>
    </source>
</evidence>
<dbReference type="Proteomes" id="UP000008141">
    <property type="component" value="Unassembled WGS sequence"/>
</dbReference>
<keyword evidence="9" id="KW-1185">Reference proteome</keyword>
<organism evidence="9">
    <name type="scientific">Chlorella variabilis</name>
    <name type="common">Green alga</name>
    <dbReference type="NCBI Taxonomy" id="554065"/>
    <lineage>
        <taxon>Eukaryota</taxon>
        <taxon>Viridiplantae</taxon>
        <taxon>Chlorophyta</taxon>
        <taxon>core chlorophytes</taxon>
        <taxon>Trebouxiophyceae</taxon>
        <taxon>Chlorellales</taxon>
        <taxon>Chlorellaceae</taxon>
        <taxon>Chlorella clade</taxon>
        <taxon>Chlorella</taxon>
    </lineage>
</organism>
<dbReference type="InterPro" id="IPR011057">
    <property type="entry name" value="Mss4-like_sf"/>
</dbReference>
<comment type="cofactor">
    <cofactor evidence="5">
        <name>Zn(2+)</name>
        <dbReference type="ChEBI" id="CHEBI:29105"/>
    </cofactor>
    <text evidence="5">Binds 1 zinc ion per subunit.</text>
</comment>
<dbReference type="Pfam" id="PF01641">
    <property type="entry name" value="SelR"/>
    <property type="match status" value="1"/>
</dbReference>
<dbReference type="GeneID" id="17359126"/>
<dbReference type="OMA" id="KCARCHA"/>
<evidence type="ECO:0000313" key="8">
    <source>
        <dbReference type="EMBL" id="EFN60029.1"/>
    </source>
</evidence>
<evidence type="ECO:0000313" key="9">
    <source>
        <dbReference type="Proteomes" id="UP000008141"/>
    </source>
</evidence>
<dbReference type="eggNOG" id="KOG0856">
    <property type="taxonomic scope" value="Eukaryota"/>
</dbReference>
<feature type="domain" description="MsrB" evidence="7">
    <location>
        <begin position="37"/>
        <end position="160"/>
    </location>
</feature>
<evidence type="ECO:0000256" key="4">
    <source>
        <dbReference type="ARBA" id="ARBA00048488"/>
    </source>
</evidence>
<keyword evidence="5" id="KW-0862">Zinc</keyword>
<dbReference type="InterPro" id="IPR002579">
    <property type="entry name" value="Met_Sox_Rdtase_MsrB_dom"/>
</dbReference>